<accession>A0ACB8D6E5</accession>
<proteinExistence type="predicted"/>
<reference evidence="1" key="1">
    <citation type="submission" date="2020-05" db="EMBL/GenBank/DDBJ databases">
        <title>Large-scale comparative analyses of tick genomes elucidate their genetic diversity and vector capacities.</title>
        <authorList>
            <person name="Jia N."/>
            <person name="Wang J."/>
            <person name="Shi W."/>
            <person name="Du L."/>
            <person name="Sun Y."/>
            <person name="Zhan W."/>
            <person name="Jiang J."/>
            <person name="Wang Q."/>
            <person name="Zhang B."/>
            <person name="Ji P."/>
            <person name="Sakyi L.B."/>
            <person name="Cui X."/>
            <person name="Yuan T."/>
            <person name="Jiang B."/>
            <person name="Yang W."/>
            <person name="Lam T.T.-Y."/>
            <person name="Chang Q."/>
            <person name="Ding S."/>
            <person name="Wang X."/>
            <person name="Zhu J."/>
            <person name="Ruan X."/>
            <person name="Zhao L."/>
            <person name="Wei J."/>
            <person name="Que T."/>
            <person name="Du C."/>
            <person name="Cheng J."/>
            <person name="Dai P."/>
            <person name="Han X."/>
            <person name="Huang E."/>
            <person name="Gao Y."/>
            <person name="Liu J."/>
            <person name="Shao H."/>
            <person name="Ye R."/>
            <person name="Li L."/>
            <person name="Wei W."/>
            <person name="Wang X."/>
            <person name="Wang C."/>
            <person name="Yang T."/>
            <person name="Huo Q."/>
            <person name="Li W."/>
            <person name="Guo W."/>
            <person name="Chen H."/>
            <person name="Zhou L."/>
            <person name="Ni X."/>
            <person name="Tian J."/>
            <person name="Zhou Y."/>
            <person name="Sheng Y."/>
            <person name="Liu T."/>
            <person name="Pan Y."/>
            <person name="Xia L."/>
            <person name="Li J."/>
            <person name="Zhao F."/>
            <person name="Cao W."/>
        </authorList>
    </citation>
    <scope>NUCLEOTIDE SEQUENCE</scope>
    <source>
        <strain evidence="1">Dsil-2018</strain>
    </source>
</reference>
<dbReference type="Proteomes" id="UP000821865">
    <property type="component" value="Chromosome 3"/>
</dbReference>
<comment type="caution">
    <text evidence="1">The sequence shown here is derived from an EMBL/GenBank/DDBJ whole genome shotgun (WGS) entry which is preliminary data.</text>
</comment>
<gene>
    <name evidence="1" type="ORF">HPB49_015893</name>
</gene>
<protein>
    <submittedName>
        <fullName evidence="1">Uncharacterized protein</fullName>
    </submittedName>
</protein>
<organism evidence="1 2">
    <name type="scientific">Dermacentor silvarum</name>
    <name type="common">Tick</name>
    <dbReference type="NCBI Taxonomy" id="543639"/>
    <lineage>
        <taxon>Eukaryota</taxon>
        <taxon>Metazoa</taxon>
        <taxon>Ecdysozoa</taxon>
        <taxon>Arthropoda</taxon>
        <taxon>Chelicerata</taxon>
        <taxon>Arachnida</taxon>
        <taxon>Acari</taxon>
        <taxon>Parasitiformes</taxon>
        <taxon>Ixodida</taxon>
        <taxon>Ixodoidea</taxon>
        <taxon>Ixodidae</taxon>
        <taxon>Rhipicephalinae</taxon>
        <taxon>Dermacentor</taxon>
    </lineage>
</organism>
<keyword evidence="2" id="KW-1185">Reference proteome</keyword>
<evidence type="ECO:0000313" key="2">
    <source>
        <dbReference type="Proteomes" id="UP000821865"/>
    </source>
</evidence>
<evidence type="ECO:0000313" key="1">
    <source>
        <dbReference type="EMBL" id="KAH7959992.1"/>
    </source>
</evidence>
<name>A0ACB8D6E5_DERSI</name>
<dbReference type="EMBL" id="CM023472">
    <property type="protein sequence ID" value="KAH7959992.1"/>
    <property type="molecule type" value="Genomic_DNA"/>
</dbReference>
<sequence>MVAPIVALLECLSQPQQRIFWNTFEELTQEEFRGHFWLSKSTVRWLGEQLEDAIGALRTGGITAKERVFCALRFFAMGTFLRSLGSEEFIFMGQPQMRPHGKTRHPDPRVVGGDPPKLLPRRGLSRQDRALLLRFRIGCCRTAERKHRLSGSGSPLCDRCADVENLDLVLLRCPAHAAERGALVTAYRSLGLPSDSTRALLFPATPTSIARRAFSALLDYLEGTNLSSRL</sequence>